<evidence type="ECO:0000256" key="5">
    <source>
        <dbReference type="ARBA" id="ARBA00023157"/>
    </source>
</evidence>
<evidence type="ECO:0000256" key="3">
    <source>
        <dbReference type="ARBA" id="ARBA00022729"/>
    </source>
</evidence>
<dbReference type="Proteomes" id="UP000663870">
    <property type="component" value="Unassembled WGS sequence"/>
</dbReference>
<dbReference type="AlphaFoldDB" id="A0A815SVW9"/>
<keyword evidence="10" id="KW-1185">Reference proteome</keyword>
<keyword evidence="4" id="KW-0175">Coiled coil</keyword>
<dbReference type="SUPFAM" id="SSF56496">
    <property type="entry name" value="Fibrinogen C-terminal domain-like"/>
    <property type="match status" value="1"/>
</dbReference>
<dbReference type="Pfam" id="PF00147">
    <property type="entry name" value="Fibrinogen_C"/>
    <property type="match status" value="1"/>
</dbReference>
<evidence type="ECO:0000256" key="6">
    <source>
        <dbReference type="ARBA" id="ARBA00023180"/>
    </source>
</evidence>
<comment type="subcellular location">
    <subcellularLocation>
        <location evidence="1">Secreted</location>
    </subcellularLocation>
</comment>
<dbReference type="PROSITE" id="PS51406">
    <property type="entry name" value="FIBRINOGEN_C_2"/>
    <property type="match status" value="1"/>
</dbReference>
<feature type="transmembrane region" description="Helical" evidence="7">
    <location>
        <begin position="31"/>
        <end position="52"/>
    </location>
</feature>
<keyword evidence="6" id="KW-0325">Glycoprotein</keyword>
<keyword evidence="2" id="KW-0964">Secreted</keyword>
<evidence type="ECO:0000256" key="4">
    <source>
        <dbReference type="ARBA" id="ARBA00023054"/>
    </source>
</evidence>
<name>A0A815SVW9_9BILA</name>
<dbReference type="SMART" id="SM00186">
    <property type="entry name" value="FBG"/>
    <property type="match status" value="1"/>
</dbReference>
<dbReference type="InterPro" id="IPR014716">
    <property type="entry name" value="Fibrinogen_a/b/g_C_1"/>
</dbReference>
<dbReference type="Gene3D" id="3.90.215.10">
    <property type="entry name" value="Gamma Fibrinogen, chain A, domain 1"/>
    <property type="match status" value="1"/>
</dbReference>
<feature type="non-terminal residue" evidence="9">
    <location>
        <position position="1"/>
    </location>
</feature>
<dbReference type="PANTHER" id="PTHR47221">
    <property type="entry name" value="FIBRINOGEN ALPHA CHAIN"/>
    <property type="match status" value="1"/>
</dbReference>
<dbReference type="InterPro" id="IPR002181">
    <property type="entry name" value="Fibrinogen_a/b/g_C_dom"/>
</dbReference>
<dbReference type="GO" id="GO:0005576">
    <property type="term" value="C:extracellular region"/>
    <property type="evidence" value="ECO:0007669"/>
    <property type="project" value="UniProtKB-SubCell"/>
</dbReference>
<evidence type="ECO:0000259" key="8">
    <source>
        <dbReference type="PROSITE" id="PS51406"/>
    </source>
</evidence>
<organism evidence="9 10">
    <name type="scientific">Rotaria sordida</name>
    <dbReference type="NCBI Taxonomy" id="392033"/>
    <lineage>
        <taxon>Eukaryota</taxon>
        <taxon>Metazoa</taxon>
        <taxon>Spiralia</taxon>
        <taxon>Gnathifera</taxon>
        <taxon>Rotifera</taxon>
        <taxon>Eurotatoria</taxon>
        <taxon>Bdelloidea</taxon>
        <taxon>Philodinida</taxon>
        <taxon>Philodinidae</taxon>
        <taxon>Rotaria</taxon>
    </lineage>
</organism>
<dbReference type="EMBL" id="CAJNOL010002388">
    <property type="protein sequence ID" value="CAF1495521.1"/>
    <property type="molecule type" value="Genomic_DNA"/>
</dbReference>
<evidence type="ECO:0000313" key="10">
    <source>
        <dbReference type="Proteomes" id="UP000663870"/>
    </source>
</evidence>
<dbReference type="PANTHER" id="PTHR47221:SF6">
    <property type="entry name" value="FIBRINOGEN ALPHA CHAIN"/>
    <property type="match status" value="1"/>
</dbReference>
<feature type="domain" description="Fibrinogen C-terminal" evidence="8">
    <location>
        <begin position="85"/>
        <end position="233"/>
    </location>
</feature>
<keyword evidence="7" id="KW-0472">Membrane</keyword>
<evidence type="ECO:0000256" key="2">
    <source>
        <dbReference type="ARBA" id="ARBA00022525"/>
    </source>
</evidence>
<evidence type="ECO:0000256" key="1">
    <source>
        <dbReference type="ARBA" id="ARBA00004613"/>
    </source>
</evidence>
<keyword evidence="3" id="KW-0732">Signal</keyword>
<dbReference type="InterPro" id="IPR036056">
    <property type="entry name" value="Fibrinogen-like_C"/>
</dbReference>
<keyword evidence="5" id="KW-1015">Disulfide bond</keyword>
<evidence type="ECO:0000256" key="7">
    <source>
        <dbReference type="SAM" id="Phobius"/>
    </source>
</evidence>
<protein>
    <recommendedName>
        <fullName evidence="8">Fibrinogen C-terminal domain-containing protein</fullName>
    </recommendedName>
</protein>
<dbReference type="InterPro" id="IPR037579">
    <property type="entry name" value="FIB_ANG-like"/>
</dbReference>
<gene>
    <name evidence="9" type="ORF">JXQ802_LOCUS40108</name>
</gene>
<reference evidence="9" key="1">
    <citation type="submission" date="2021-02" db="EMBL/GenBank/DDBJ databases">
        <authorList>
            <person name="Nowell W R."/>
        </authorList>
    </citation>
    <scope>NUCLEOTIDE SEQUENCE</scope>
</reference>
<evidence type="ECO:0000313" key="9">
    <source>
        <dbReference type="EMBL" id="CAF1495521.1"/>
    </source>
</evidence>
<comment type="caution">
    <text evidence="9">The sequence shown here is derived from an EMBL/GenBank/DDBJ whole genome shotgun (WGS) entry which is preliminary data.</text>
</comment>
<sequence>MLPHTTTRIDNSNVNFQRYTSTMSNTTIGRCYFLLIHLFFYMIILIIIYIQLEHFNTKQDEILAVLNSYHNQTLYHESHSQSFNYKYNNIDCSCHTFIQPKQNQTTHCLELHVGLNETISNFFCPILHNNHTYYEWFLIQNRQTNHINFNRTWVEYRRGFGNILNQIDFWIGNENLYWLTNNYHCRLKIELTDWHNETRIAMYESFRISNHKDDYRIQIREYIGNMEPYNQID</sequence>
<proteinExistence type="predicted"/>
<keyword evidence="7" id="KW-1133">Transmembrane helix</keyword>
<accession>A0A815SVW9</accession>
<keyword evidence="7" id="KW-0812">Transmembrane</keyword>